<dbReference type="Pfam" id="PF18082">
    <property type="entry name" value="NAT_N"/>
    <property type="match status" value="1"/>
</dbReference>
<dbReference type="RefSeq" id="WP_161694955.1">
    <property type="nucleotide sequence ID" value="NZ_JAAAMU010000002.1"/>
</dbReference>
<dbReference type="InterPro" id="IPR041273">
    <property type="entry name" value="NAT_N"/>
</dbReference>
<dbReference type="Pfam" id="PF18164">
    <property type="entry name" value="GNAT_C"/>
    <property type="match status" value="1"/>
</dbReference>
<dbReference type="Proteomes" id="UP000558113">
    <property type="component" value="Unassembled WGS sequence"/>
</dbReference>
<sequence>MGRNGQMNESMIDGLETMGTDWLSPQGMLRICEAVRYPREAAEALIAETERLTQDAAVAEEAKEFYQALFVDCHRSSGEVNQELLAMGEKGEMLAAVVYAGAIPRLWERCQQSGIPAGVLIDTVQDIIIWMETHRKRTGRWGLSELNWLHRHMTGGLFRLGRLQFEPLTNPYAVRVFRHRTTGEILTLADAGTHFLADGQLADNAESNIDDSCEQEDSIGNGLDGSWISSYTFDGKHYEGTPLSPLGLASRGIVRLPADTWSLALQQGDEVLNVHIPEGSPLSREACSESYAKAVNLAAACFPGLTFRAFVCQSWLLAPQFRTLLPERSNIRQFQSDYRLLPLRSDEAQTLERVFGYGTTREALQDMKAETSLQHTVRDHLISGGRIQNGAGFILMQEQ</sequence>
<proteinExistence type="predicted"/>
<gene>
    <name evidence="3" type="ORF">GT003_04680</name>
</gene>
<dbReference type="AlphaFoldDB" id="A0A7X4YMV6"/>
<name>A0A7X4YMV6_9BACL</name>
<protein>
    <submittedName>
        <fullName evidence="3">Uncharacterized protein</fullName>
    </submittedName>
</protein>
<dbReference type="EMBL" id="JAAAMU010000002">
    <property type="protein sequence ID" value="NBC68294.1"/>
    <property type="molecule type" value="Genomic_DNA"/>
</dbReference>
<accession>A0A7X4YMV6</accession>
<reference evidence="3 4" key="1">
    <citation type="submission" date="2020-01" db="EMBL/GenBank/DDBJ databases">
        <title>Paenibacillus soybeanensis sp. nov. isolated from the nodules of soybean (Glycine max(L.) Merr).</title>
        <authorList>
            <person name="Wang H."/>
        </authorList>
    </citation>
    <scope>NUCLEOTIDE SEQUENCE [LARGE SCALE GENOMIC DNA]</scope>
    <source>
        <strain evidence="3 4">DSM 23054</strain>
    </source>
</reference>
<evidence type="ECO:0000313" key="4">
    <source>
        <dbReference type="Proteomes" id="UP000558113"/>
    </source>
</evidence>
<evidence type="ECO:0000259" key="2">
    <source>
        <dbReference type="Pfam" id="PF18164"/>
    </source>
</evidence>
<keyword evidence="4" id="KW-1185">Reference proteome</keyword>
<dbReference type="Gene3D" id="3.40.630.120">
    <property type="match status" value="1"/>
</dbReference>
<feature type="domain" description="GNAT-like C-terminal" evidence="2">
    <location>
        <begin position="157"/>
        <end position="394"/>
    </location>
</feature>
<dbReference type="InterPro" id="IPR041644">
    <property type="entry name" value="GNAT_C"/>
</dbReference>
<feature type="domain" description="N-acyltransferase N-terminal" evidence="1">
    <location>
        <begin position="30"/>
        <end position="155"/>
    </location>
</feature>
<evidence type="ECO:0000259" key="1">
    <source>
        <dbReference type="Pfam" id="PF18082"/>
    </source>
</evidence>
<comment type="caution">
    <text evidence="3">The sequence shown here is derived from an EMBL/GenBank/DDBJ whole genome shotgun (WGS) entry which is preliminary data.</text>
</comment>
<organism evidence="3 4">
    <name type="scientific">Paenibacillus sacheonensis</name>
    <dbReference type="NCBI Taxonomy" id="742054"/>
    <lineage>
        <taxon>Bacteria</taxon>
        <taxon>Bacillati</taxon>
        <taxon>Bacillota</taxon>
        <taxon>Bacilli</taxon>
        <taxon>Bacillales</taxon>
        <taxon>Paenibacillaceae</taxon>
        <taxon>Paenibacillus</taxon>
    </lineage>
</organism>
<evidence type="ECO:0000313" key="3">
    <source>
        <dbReference type="EMBL" id="NBC68294.1"/>
    </source>
</evidence>
<dbReference type="OrthoDB" id="2139859at2"/>